<gene>
    <name evidence="1" type="ORF">MELIAE_LOCUS119</name>
</gene>
<name>A0A9P0F880_BRAAE</name>
<keyword evidence="2" id="KW-1185">Reference proteome</keyword>
<reference evidence="1" key="1">
    <citation type="submission" date="2021-12" db="EMBL/GenBank/DDBJ databases">
        <authorList>
            <person name="King R."/>
        </authorList>
    </citation>
    <scope>NUCLEOTIDE SEQUENCE</scope>
</reference>
<evidence type="ECO:0000313" key="2">
    <source>
        <dbReference type="Proteomes" id="UP001154078"/>
    </source>
</evidence>
<proteinExistence type="predicted"/>
<accession>A0A9P0F880</accession>
<sequence>MENGGSEIFGLGTAEEVRGYDGGEVQNVGQRACWCVLNNDLFRFGAFDLLDPERGV</sequence>
<organism evidence="1 2">
    <name type="scientific">Brassicogethes aeneus</name>
    <name type="common">Rape pollen beetle</name>
    <name type="synonym">Meligethes aeneus</name>
    <dbReference type="NCBI Taxonomy" id="1431903"/>
    <lineage>
        <taxon>Eukaryota</taxon>
        <taxon>Metazoa</taxon>
        <taxon>Ecdysozoa</taxon>
        <taxon>Arthropoda</taxon>
        <taxon>Hexapoda</taxon>
        <taxon>Insecta</taxon>
        <taxon>Pterygota</taxon>
        <taxon>Neoptera</taxon>
        <taxon>Endopterygota</taxon>
        <taxon>Coleoptera</taxon>
        <taxon>Polyphaga</taxon>
        <taxon>Cucujiformia</taxon>
        <taxon>Nitidulidae</taxon>
        <taxon>Meligethinae</taxon>
        <taxon>Brassicogethes</taxon>
    </lineage>
</organism>
<evidence type="ECO:0000313" key="1">
    <source>
        <dbReference type="EMBL" id="CAH0545817.1"/>
    </source>
</evidence>
<dbReference type="Proteomes" id="UP001154078">
    <property type="component" value="Chromosome 1"/>
</dbReference>
<dbReference type="OrthoDB" id="5422795at2759"/>
<feature type="non-terminal residue" evidence="1">
    <location>
        <position position="56"/>
    </location>
</feature>
<protein>
    <submittedName>
        <fullName evidence="1">Uncharacterized protein</fullName>
    </submittedName>
</protein>
<dbReference type="AlphaFoldDB" id="A0A9P0F880"/>
<dbReference type="EMBL" id="OV121132">
    <property type="protein sequence ID" value="CAH0545817.1"/>
    <property type="molecule type" value="Genomic_DNA"/>
</dbReference>